<dbReference type="SUPFAM" id="SSF46785">
    <property type="entry name" value="Winged helix' DNA-binding domain"/>
    <property type="match status" value="1"/>
</dbReference>
<dbReference type="GO" id="GO:0003677">
    <property type="term" value="F:DNA binding"/>
    <property type="evidence" value="ECO:0007669"/>
    <property type="project" value="UniProtKB-KW"/>
</dbReference>
<keyword evidence="8" id="KW-1185">Reference proteome</keyword>
<dbReference type="Gene3D" id="1.10.10.10">
    <property type="entry name" value="Winged helix-like DNA-binding domain superfamily/Winged helix DNA-binding domain"/>
    <property type="match status" value="1"/>
</dbReference>
<dbReference type="InterPro" id="IPR005119">
    <property type="entry name" value="LysR_subst-bd"/>
</dbReference>
<dbReference type="PROSITE" id="PS50931">
    <property type="entry name" value="HTH_LYSR"/>
    <property type="match status" value="1"/>
</dbReference>
<dbReference type="InterPro" id="IPR036390">
    <property type="entry name" value="WH_DNA-bd_sf"/>
</dbReference>
<dbReference type="SUPFAM" id="SSF53850">
    <property type="entry name" value="Periplasmic binding protein-like II"/>
    <property type="match status" value="1"/>
</dbReference>
<dbReference type="AlphaFoldDB" id="A0A242KCS1"/>
<evidence type="ECO:0000259" key="5">
    <source>
        <dbReference type="PROSITE" id="PS50931"/>
    </source>
</evidence>
<dbReference type="OrthoDB" id="9803735at2"/>
<dbReference type="PRINTS" id="PR00039">
    <property type="entry name" value="HTHLYSR"/>
</dbReference>
<dbReference type="RefSeq" id="WP_086347339.1">
    <property type="nucleotide sequence ID" value="NZ_CP147247.1"/>
</dbReference>
<evidence type="ECO:0000256" key="4">
    <source>
        <dbReference type="ARBA" id="ARBA00023163"/>
    </source>
</evidence>
<dbReference type="PANTHER" id="PTHR30346:SF28">
    <property type="entry name" value="HTH-TYPE TRANSCRIPTIONAL REGULATOR CYNR"/>
    <property type="match status" value="1"/>
</dbReference>
<comment type="similarity">
    <text evidence="1">Belongs to the LysR transcriptional regulatory family.</text>
</comment>
<feature type="domain" description="HTH lysR-type" evidence="5">
    <location>
        <begin position="1"/>
        <end position="58"/>
    </location>
</feature>
<proteinExistence type="inferred from homology"/>
<gene>
    <name evidence="7" type="ORF">A5888_000105</name>
    <name evidence="6" type="ORF">A5888_000154</name>
</gene>
<keyword evidence="2" id="KW-0805">Transcription regulation</keyword>
<dbReference type="Gene3D" id="3.40.190.290">
    <property type="match status" value="1"/>
</dbReference>
<evidence type="ECO:0000256" key="2">
    <source>
        <dbReference type="ARBA" id="ARBA00023015"/>
    </source>
</evidence>
<dbReference type="Pfam" id="PF00126">
    <property type="entry name" value="HTH_1"/>
    <property type="match status" value="1"/>
</dbReference>
<dbReference type="GO" id="GO:0003700">
    <property type="term" value="F:DNA-binding transcription factor activity"/>
    <property type="evidence" value="ECO:0007669"/>
    <property type="project" value="InterPro"/>
</dbReference>
<dbReference type="PANTHER" id="PTHR30346">
    <property type="entry name" value="TRANSCRIPTIONAL DUAL REGULATOR HCAR-RELATED"/>
    <property type="match status" value="1"/>
</dbReference>
<evidence type="ECO:0000256" key="3">
    <source>
        <dbReference type="ARBA" id="ARBA00023125"/>
    </source>
</evidence>
<keyword evidence="4" id="KW-0804">Transcription</keyword>
<dbReference type="CDD" id="cd05466">
    <property type="entry name" value="PBP2_LTTR_substrate"/>
    <property type="match status" value="1"/>
</dbReference>
<dbReference type="EMBL" id="CP147247">
    <property type="protein sequence ID" value="WYJ88386.1"/>
    <property type="molecule type" value="Genomic_DNA"/>
</dbReference>
<keyword evidence="3" id="KW-0238">DNA-binding</keyword>
<dbReference type="InterPro" id="IPR000847">
    <property type="entry name" value="LysR_HTH_N"/>
</dbReference>
<evidence type="ECO:0000256" key="1">
    <source>
        <dbReference type="ARBA" id="ARBA00009437"/>
    </source>
</evidence>
<dbReference type="InterPro" id="IPR036388">
    <property type="entry name" value="WH-like_DNA-bd_sf"/>
</dbReference>
<reference evidence="6" key="1">
    <citation type="submission" date="2017-05" db="EMBL/GenBank/DDBJ databases">
        <title>The Genome Sequence of Enterococcus sp. 9E7_DIV0242.</title>
        <authorList>
            <consortium name="The Broad Institute Genomics Platform"/>
            <consortium name="The Broad Institute Genomic Center for Infectious Diseases"/>
            <person name="Earl A."/>
            <person name="Manson A."/>
            <person name="Schwartman J."/>
            <person name="Gilmore M."/>
            <person name="Abouelleil A."/>
            <person name="Cao P."/>
            <person name="Chapman S."/>
            <person name="Cusick C."/>
            <person name="Shea T."/>
            <person name="Young S."/>
            <person name="Neafsey D."/>
            <person name="Nusbaum C."/>
            <person name="Birren B."/>
        </authorList>
    </citation>
    <scope>NUCLEOTIDE SEQUENCE [LARGE SCALE GENOMIC DNA]</scope>
    <source>
        <strain evidence="6">9E7_DIV0242</strain>
    </source>
</reference>
<sequence>MNIRQMESFLVLSEELHYGRAAERLEISQPSLSQQIKILESELGVSLFNKQGRNIVLSKAGQLFLRHVITILHEVHEVRRDMTYFQNIERDAIVLGASGSHLLHHIFKQFTEVFPDVMLQIKEYPSSITIRKLLDQQIDIGVTYQAEDIENLVSEPLFEDQFLAVIPKEHELAEKEKIYLCDLENQPLILLEQELFLRKVIDRELQKRHILPNVICELGNHYACLEYCKSQLGIAIIVSSFFSEVPDSVVLKKIEDLSKKETMMLMYRKELVIDEPIRYLLDNFRHSEWVKSAQSYE</sequence>
<dbReference type="Pfam" id="PF03466">
    <property type="entry name" value="LysR_substrate"/>
    <property type="match status" value="1"/>
</dbReference>
<dbReference type="Proteomes" id="UP000195141">
    <property type="component" value="Chromosome"/>
</dbReference>
<dbReference type="GO" id="GO:0032993">
    <property type="term" value="C:protein-DNA complex"/>
    <property type="evidence" value="ECO:0007669"/>
    <property type="project" value="TreeGrafter"/>
</dbReference>
<evidence type="ECO:0000313" key="8">
    <source>
        <dbReference type="Proteomes" id="UP000195141"/>
    </source>
</evidence>
<protein>
    <recommendedName>
        <fullName evidence="5">HTH lysR-type domain-containing protein</fullName>
    </recommendedName>
</protein>
<reference evidence="7" key="3">
    <citation type="submission" date="2024-03" db="EMBL/GenBank/DDBJ databases">
        <title>The Genome Sequence of Enterococcus sp. DIV0242b.</title>
        <authorList>
            <consortium name="The Broad Institute Genomics Platform"/>
            <consortium name="The Broad Institute Microbial Omics Core"/>
            <consortium name="The Broad Institute Genomic Center for Infectious Diseases"/>
            <person name="Earl A."/>
            <person name="Manson A."/>
            <person name="Gilmore M."/>
            <person name="Schwartman J."/>
            <person name="Shea T."/>
            <person name="Abouelleil A."/>
            <person name="Cao P."/>
            <person name="Chapman S."/>
            <person name="Cusick C."/>
            <person name="Young S."/>
            <person name="Neafsey D."/>
            <person name="Nusbaum C."/>
            <person name="Birren B."/>
        </authorList>
    </citation>
    <scope>NUCLEOTIDE SEQUENCE</scope>
    <source>
        <strain evidence="7">9E7_DIV0242</strain>
    </source>
</reference>
<accession>A0A242KCS1</accession>
<organism evidence="6">
    <name type="scientific">Candidatus Enterococcus clewellii</name>
    <dbReference type="NCBI Taxonomy" id="1834193"/>
    <lineage>
        <taxon>Bacteria</taxon>
        <taxon>Bacillati</taxon>
        <taxon>Bacillota</taxon>
        <taxon>Bacilli</taxon>
        <taxon>Lactobacillales</taxon>
        <taxon>Enterococcaceae</taxon>
        <taxon>Enterococcus</taxon>
    </lineage>
</organism>
<reference evidence="7" key="2">
    <citation type="submission" date="2017-05" db="EMBL/GenBank/DDBJ databases">
        <authorList>
            <consortium name="The Broad Institute Genomics Platform"/>
            <consortium name="The Broad Institute Genomic Center for Infectious Diseases"/>
            <person name="Earl A."/>
            <person name="Manson A."/>
            <person name="Schwartman J."/>
            <person name="Gilmore M."/>
            <person name="Abouelleil A."/>
            <person name="Cao P."/>
            <person name="Chapman S."/>
            <person name="Cusick C."/>
            <person name="Shea T."/>
            <person name="Young S."/>
            <person name="Neafsey D."/>
            <person name="Nusbaum C."/>
            <person name="Birren B."/>
        </authorList>
    </citation>
    <scope>NUCLEOTIDE SEQUENCE</scope>
    <source>
        <strain evidence="7">9E7_DIV0242</strain>
    </source>
</reference>
<evidence type="ECO:0000313" key="6">
    <source>
        <dbReference type="EMBL" id="OTP18340.1"/>
    </source>
</evidence>
<name>A0A242KCS1_9ENTE</name>
<dbReference type="EMBL" id="NGMM01000001">
    <property type="protein sequence ID" value="OTP18340.1"/>
    <property type="molecule type" value="Genomic_DNA"/>
</dbReference>
<evidence type="ECO:0000313" key="7">
    <source>
        <dbReference type="EMBL" id="WYJ88386.1"/>
    </source>
</evidence>
<dbReference type="FunFam" id="1.10.10.10:FF:000001">
    <property type="entry name" value="LysR family transcriptional regulator"/>
    <property type="match status" value="1"/>
</dbReference>